<evidence type="ECO:0000256" key="3">
    <source>
        <dbReference type="ARBA" id="ARBA00023180"/>
    </source>
</evidence>
<evidence type="ECO:0000256" key="1">
    <source>
        <dbReference type="ARBA" id="ARBA00022729"/>
    </source>
</evidence>
<dbReference type="GO" id="GO:0009897">
    <property type="term" value="C:external side of plasma membrane"/>
    <property type="evidence" value="ECO:0007669"/>
    <property type="project" value="TreeGrafter"/>
</dbReference>
<keyword evidence="2" id="KW-0677">Repeat</keyword>
<dbReference type="OrthoDB" id="9806653at2"/>
<dbReference type="InterPro" id="IPR013519">
    <property type="entry name" value="Int_alpha_beta-p"/>
</dbReference>
<comment type="caution">
    <text evidence="4">The sequence shown here is derived from an EMBL/GenBank/DDBJ whole genome shotgun (WGS) entry which is preliminary data.</text>
</comment>
<accession>A0A4R3KII7</accession>
<evidence type="ECO:0000313" key="4">
    <source>
        <dbReference type="EMBL" id="TCS82491.1"/>
    </source>
</evidence>
<dbReference type="SUPFAM" id="SSF69318">
    <property type="entry name" value="Integrin alpha N-terminal domain"/>
    <property type="match status" value="2"/>
</dbReference>
<dbReference type="GO" id="GO:0007160">
    <property type="term" value="P:cell-matrix adhesion"/>
    <property type="evidence" value="ECO:0007669"/>
    <property type="project" value="TreeGrafter"/>
</dbReference>
<sequence length="375" mass="41279">MKIRKIQGEKNHDAFGYSTAIGDVNGDGQNEIIVVTTNQPVGGSLKIYNHKLKHLKSLPLSKKKVNTIRIITKDINRDQIDEIIVGITYQDLSGEVKVFSYKMNKILLHLKSVEEFDAFGFTIASGDVDGDGIPDIIVGAPQPIQDGRGKVYVYSGKDGSLIRKFSSRVPRGNSDFGTSLAAADFNGDGEDEIIIGSPGNPEGEVYIYSGNHGWLMYKLTGDPGFGINVHVDQLEENGLPILFVTTKDLEGNRISAYQSPYFYPLFEFDNDEVDIGFGETMATGDLDGDGKKEIIVGAFDSPHKRKKYAGQVNIYSSEDGSLLHRWYGIEEKDQFGFSLAVGKLSANQKDNLLIGAPREILKKKGIVYIVSLDQK</sequence>
<protein>
    <submittedName>
        <fullName evidence="4">FG-GAP repeat protein</fullName>
    </submittedName>
</protein>
<dbReference type="InterPro" id="IPR013517">
    <property type="entry name" value="FG-GAP"/>
</dbReference>
<evidence type="ECO:0000256" key="2">
    <source>
        <dbReference type="ARBA" id="ARBA00022737"/>
    </source>
</evidence>
<dbReference type="GO" id="GO:0007229">
    <property type="term" value="P:integrin-mediated signaling pathway"/>
    <property type="evidence" value="ECO:0007669"/>
    <property type="project" value="TreeGrafter"/>
</dbReference>
<gene>
    <name evidence="4" type="ORF">EDD72_10960</name>
</gene>
<keyword evidence="3" id="KW-0325">Glycoprotein</keyword>
<dbReference type="GO" id="GO:0098609">
    <property type="term" value="P:cell-cell adhesion"/>
    <property type="evidence" value="ECO:0007669"/>
    <property type="project" value="TreeGrafter"/>
</dbReference>
<reference evidence="4 5" key="1">
    <citation type="submission" date="2019-03" db="EMBL/GenBank/DDBJ databases">
        <title>Genomic Encyclopedia of Type Strains, Phase IV (KMG-IV): sequencing the most valuable type-strain genomes for metagenomic binning, comparative biology and taxonomic classification.</title>
        <authorList>
            <person name="Goeker M."/>
        </authorList>
    </citation>
    <scope>NUCLEOTIDE SEQUENCE [LARGE SCALE GENOMIC DNA]</scope>
    <source>
        <strain evidence="4 5">DSM 23802</strain>
    </source>
</reference>
<dbReference type="AlphaFoldDB" id="A0A4R3KII7"/>
<proteinExistence type="predicted"/>
<dbReference type="GO" id="GO:0008305">
    <property type="term" value="C:integrin complex"/>
    <property type="evidence" value="ECO:0007669"/>
    <property type="project" value="TreeGrafter"/>
</dbReference>
<keyword evidence="5" id="KW-1185">Reference proteome</keyword>
<dbReference type="GO" id="GO:0033627">
    <property type="term" value="P:cell adhesion mediated by integrin"/>
    <property type="evidence" value="ECO:0007669"/>
    <property type="project" value="TreeGrafter"/>
</dbReference>
<dbReference type="Proteomes" id="UP000295788">
    <property type="component" value="Unassembled WGS sequence"/>
</dbReference>
<keyword evidence="1" id="KW-0732">Signal</keyword>
<dbReference type="Pfam" id="PF13517">
    <property type="entry name" value="FG-GAP_3"/>
    <property type="match status" value="1"/>
</dbReference>
<dbReference type="PANTHER" id="PTHR23220:SF122">
    <property type="entry name" value="INTEGRIN ALPHA-PS1"/>
    <property type="match status" value="1"/>
</dbReference>
<dbReference type="EMBL" id="SMAB01000009">
    <property type="protein sequence ID" value="TCS82491.1"/>
    <property type="molecule type" value="Genomic_DNA"/>
</dbReference>
<dbReference type="PANTHER" id="PTHR23220">
    <property type="entry name" value="INTEGRIN ALPHA"/>
    <property type="match status" value="1"/>
</dbReference>
<evidence type="ECO:0000313" key="5">
    <source>
        <dbReference type="Proteomes" id="UP000295788"/>
    </source>
</evidence>
<dbReference type="SMART" id="SM00191">
    <property type="entry name" value="Int_alpha"/>
    <property type="match status" value="5"/>
</dbReference>
<dbReference type="InterPro" id="IPR028994">
    <property type="entry name" value="Integrin_alpha_N"/>
</dbReference>
<dbReference type="GO" id="GO:0005178">
    <property type="term" value="F:integrin binding"/>
    <property type="evidence" value="ECO:0007669"/>
    <property type="project" value="TreeGrafter"/>
</dbReference>
<dbReference type="PROSITE" id="PS51470">
    <property type="entry name" value="FG_GAP"/>
    <property type="match status" value="3"/>
</dbReference>
<dbReference type="RefSeq" id="WP_132768818.1">
    <property type="nucleotide sequence ID" value="NZ_SMAB01000009.1"/>
</dbReference>
<organism evidence="4 5">
    <name type="scientific">Tepidibacillus fermentans</name>
    <dbReference type="NCBI Taxonomy" id="1281767"/>
    <lineage>
        <taxon>Bacteria</taxon>
        <taxon>Bacillati</taxon>
        <taxon>Bacillota</taxon>
        <taxon>Bacilli</taxon>
        <taxon>Bacillales</taxon>
        <taxon>Bacillaceae</taxon>
        <taxon>Tepidibacillus</taxon>
    </lineage>
</organism>
<dbReference type="Pfam" id="PF01839">
    <property type="entry name" value="FG-GAP"/>
    <property type="match status" value="2"/>
</dbReference>
<dbReference type="Gene3D" id="2.130.10.130">
    <property type="entry name" value="Integrin alpha, N-terminal"/>
    <property type="match status" value="3"/>
</dbReference>
<name>A0A4R3KII7_9BACI</name>